<keyword evidence="2" id="KW-0159">Chromosome partition</keyword>
<dbReference type="EMBL" id="LNYB01000085">
    <property type="protein sequence ID" value="KTC95204.1"/>
    <property type="molecule type" value="Genomic_DNA"/>
</dbReference>
<keyword evidence="3" id="KW-0175">Coiled coil</keyword>
<feature type="coiled-coil region" evidence="3">
    <location>
        <begin position="27"/>
        <end position="54"/>
    </location>
</feature>
<dbReference type="PANTHER" id="PTHR33375">
    <property type="entry name" value="CHROMOSOME-PARTITIONING PROTEIN PARB-RELATED"/>
    <property type="match status" value="1"/>
</dbReference>
<evidence type="ECO:0000313" key="7">
    <source>
        <dbReference type="Proteomes" id="UP000054698"/>
    </source>
</evidence>
<dbReference type="GO" id="GO:0003677">
    <property type="term" value="F:DNA binding"/>
    <property type="evidence" value="ECO:0007669"/>
    <property type="project" value="InterPro"/>
</dbReference>
<dbReference type="InterPro" id="IPR037972">
    <property type="entry name" value="RepB_N"/>
</dbReference>
<dbReference type="EMBL" id="UASS01000026">
    <property type="protein sequence ID" value="SPX61887.1"/>
    <property type="molecule type" value="Genomic_DNA"/>
</dbReference>
<dbReference type="SUPFAM" id="SSF110849">
    <property type="entry name" value="ParB/Sulfiredoxin"/>
    <property type="match status" value="1"/>
</dbReference>
<dbReference type="GO" id="GO:0007059">
    <property type="term" value="P:chromosome segregation"/>
    <property type="evidence" value="ECO:0007669"/>
    <property type="project" value="TreeGrafter"/>
</dbReference>
<dbReference type="InterPro" id="IPR004437">
    <property type="entry name" value="ParB/RepB/Spo0J"/>
</dbReference>
<evidence type="ECO:0000259" key="4">
    <source>
        <dbReference type="SMART" id="SM00470"/>
    </source>
</evidence>
<dbReference type="AlphaFoldDB" id="A0A0W0THY2"/>
<name>A0A0W0THY2_9GAMM</name>
<dbReference type="RefSeq" id="WP_058447681.1">
    <property type="nucleotide sequence ID" value="NZ_CAAAHT010000075.1"/>
</dbReference>
<protein>
    <submittedName>
        <fullName evidence="5">Partition protein ParB</fullName>
    </submittedName>
</protein>
<dbReference type="InterPro" id="IPR003115">
    <property type="entry name" value="ParB_N"/>
</dbReference>
<dbReference type="Gene3D" id="3.90.1530.30">
    <property type="match status" value="1"/>
</dbReference>
<dbReference type="NCBIfam" id="TIGR00180">
    <property type="entry name" value="parB_part"/>
    <property type="match status" value="1"/>
</dbReference>
<evidence type="ECO:0000256" key="3">
    <source>
        <dbReference type="SAM" id="Coils"/>
    </source>
</evidence>
<dbReference type="InterPro" id="IPR050336">
    <property type="entry name" value="Chromosome_partition/occlusion"/>
</dbReference>
<dbReference type="PANTHER" id="PTHR33375:SF1">
    <property type="entry name" value="CHROMOSOME-PARTITIONING PROTEIN PARB-RELATED"/>
    <property type="match status" value="1"/>
</dbReference>
<dbReference type="STRING" id="453.Lfee_2868"/>
<dbReference type="PATRIC" id="fig|453.4.peg.3137"/>
<evidence type="ECO:0000256" key="1">
    <source>
        <dbReference type="ARBA" id="ARBA00006295"/>
    </source>
</evidence>
<dbReference type="OrthoDB" id="7908920at2"/>
<dbReference type="SMART" id="SM00470">
    <property type="entry name" value="ParB"/>
    <property type="match status" value="1"/>
</dbReference>
<evidence type="ECO:0000313" key="8">
    <source>
        <dbReference type="Proteomes" id="UP000251942"/>
    </source>
</evidence>
<dbReference type="InterPro" id="IPR036086">
    <property type="entry name" value="ParB/Sulfiredoxin_sf"/>
</dbReference>
<dbReference type="SUPFAM" id="SSF109709">
    <property type="entry name" value="KorB DNA-binding domain-like"/>
    <property type="match status" value="1"/>
</dbReference>
<reference evidence="5 7" key="1">
    <citation type="submission" date="2015-11" db="EMBL/GenBank/DDBJ databases">
        <title>Genomic analysis of 38 Legionella species identifies large and diverse effector repertoires.</title>
        <authorList>
            <person name="Burstein D."/>
            <person name="Amaro F."/>
            <person name="Zusman T."/>
            <person name="Lifshitz Z."/>
            <person name="Cohen O."/>
            <person name="Gilbert J.A."/>
            <person name="Pupko T."/>
            <person name="Shuman H.A."/>
            <person name="Segal G."/>
        </authorList>
    </citation>
    <scope>NUCLEOTIDE SEQUENCE [LARGE SCALE GENOMIC DNA]</scope>
    <source>
        <strain evidence="5 7">WO-44C</strain>
    </source>
</reference>
<gene>
    <name evidence="5" type="primary">parB_3</name>
    <name evidence="6" type="synonym">parB_2</name>
    <name evidence="5" type="ORF">Lfee_2868</name>
    <name evidence="6" type="ORF">NCTC12022_02641</name>
</gene>
<evidence type="ECO:0000313" key="6">
    <source>
        <dbReference type="EMBL" id="SPX61887.1"/>
    </source>
</evidence>
<dbReference type="Pfam" id="PF02195">
    <property type="entry name" value="ParB_N"/>
    <property type="match status" value="1"/>
</dbReference>
<dbReference type="Proteomes" id="UP000251942">
    <property type="component" value="Unassembled WGS sequence"/>
</dbReference>
<sequence length="310" mass="35393">MNKKSLQKEAVSLSFNRNGKDDWEILATEQFEENEKLITRIKELESEVKNNQDIVSVDPEKCCNWRFSDRSDFELGDIDELSEDIKNNGQLQPAIIRKIQDLNYEYEIIGGERRWRACKKAGIKLKAIIINKDDLDCMVIQTSENKKHSLSPYSLAKAYLKMMNELNVSQNELSKRLGIPKSSFGDLMSFNKVPQKIWDEVSDLSQVSPTTAAFLSKTCAMGDVYIDAVMKLSQDIREGAGVNSLQKRIDKFISNSKTNRNKTFVYNDDAGSPLFRITSTGRISITRNVLNSLDINELSEHLKKYICEKV</sequence>
<dbReference type="Pfam" id="PF17762">
    <property type="entry name" value="HTH_ParB"/>
    <property type="match status" value="1"/>
</dbReference>
<keyword evidence="7" id="KW-1185">Reference proteome</keyword>
<evidence type="ECO:0000256" key="2">
    <source>
        <dbReference type="ARBA" id="ARBA00022829"/>
    </source>
</evidence>
<accession>A0A0W0THY2</accession>
<proteinExistence type="inferred from homology"/>
<dbReference type="Gene3D" id="1.10.10.2830">
    <property type="match status" value="1"/>
</dbReference>
<organism evidence="5 7">
    <name type="scientific">Legionella feeleii</name>
    <dbReference type="NCBI Taxonomy" id="453"/>
    <lineage>
        <taxon>Bacteria</taxon>
        <taxon>Pseudomonadati</taxon>
        <taxon>Pseudomonadota</taxon>
        <taxon>Gammaproteobacteria</taxon>
        <taxon>Legionellales</taxon>
        <taxon>Legionellaceae</taxon>
        <taxon>Legionella</taxon>
    </lineage>
</organism>
<reference evidence="6 8" key="2">
    <citation type="submission" date="2018-06" db="EMBL/GenBank/DDBJ databases">
        <authorList>
            <consortium name="Pathogen Informatics"/>
            <person name="Doyle S."/>
        </authorList>
    </citation>
    <scope>NUCLEOTIDE SEQUENCE [LARGE SCALE GENOMIC DNA]</scope>
    <source>
        <strain evidence="6 8">NCTC12022</strain>
    </source>
</reference>
<dbReference type="Proteomes" id="UP000054698">
    <property type="component" value="Unassembled WGS sequence"/>
</dbReference>
<dbReference type="CDD" id="cd16405">
    <property type="entry name" value="RepB_like_N"/>
    <property type="match status" value="1"/>
</dbReference>
<comment type="similarity">
    <text evidence="1">Belongs to the ParB family.</text>
</comment>
<dbReference type="GO" id="GO:0005694">
    <property type="term" value="C:chromosome"/>
    <property type="evidence" value="ECO:0007669"/>
    <property type="project" value="TreeGrafter"/>
</dbReference>
<dbReference type="InterPro" id="IPR041468">
    <property type="entry name" value="HTH_ParB/Spo0J"/>
</dbReference>
<dbReference type="GO" id="GO:0045881">
    <property type="term" value="P:positive regulation of sporulation resulting in formation of a cellular spore"/>
    <property type="evidence" value="ECO:0007669"/>
    <property type="project" value="TreeGrafter"/>
</dbReference>
<feature type="domain" description="ParB-like N-terminal" evidence="4">
    <location>
        <begin position="55"/>
        <end position="146"/>
    </location>
</feature>
<evidence type="ECO:0000313" key="5">
    <source>
        <dbReference type="EMBL" id="KTC95204.1"/>
    </source>
</evidence>